<keyword evidence="2" id="KW-1185">Reference proteome</keyword>
<accession>A0AAV7G889</accession>
<comment type="caution">
    <text evidence="1">The sequence shown here is derived from an EMBL/GenBank/DDBJ whole genome shotgun (WGS) entry which is preliminary data.</text>
</comment>
<sequence>MAKVGQRMGMGGYDVLKAAMSGHGWAKPAHTERGYPMGKFFFAILDQRHMLIRLSNDLDYSRFLHIDHIILLTTLLI</sequence>
<evidence type="ECO:0000313" key="2">
    <source>
        <dbReference type="Proteomes" id="UP000775213"/>
    </source>
</evidence>
<proteinExistence type="predicted"/>
<protein>
    <submittedName>
        <fullName evidence="1">Uncharacterized protein</fullName>
    </submittedName>
</protein>
<dbReference type="Proteomes" id="UP000775213">
    <property type="component" value="Unassembled WGS sequence"/>
</dbReference>
<name>A0AAV7G889_DENCH</name>
<dbReference type="EMBL" id="JAGFBR010000017">
    <property type="protein sequence ID" value="KAH0452018.1"/>
    <property type="molecule type" value="Genomic_DNA"/>
</dbReference>
<gene>
    <name evidence="1" type="ORF">IEQ34_019317</name>
</gene>
<dbReference type="AlphaFoldDB" id="A0AAV7G889"/>
<organism evidence="1 2">
    <name type="scientific">Dendrobium chrysotoxum</name>
    <name type="common">Orchid</name>
    <dbReference type="NCBI Taxonomy" id="161865"/>
    <lineage>
        <taxon>Eukaryota</taxon>
        <taxon>Viridiplantae</taxon>
        <taxon>Streptophyta</taxon>
        <taxon>Embryophyta</taxon>
        <taxon>Tracheophyta</taxon>
        <taxon>Spermatophyta</taxon>
        <taxon>Magnoliopsida</taxon>
        <taxon>Liliopsida</taxon>
        <taxon>Asparagales</taxon>
        <taxon>Orchidaceae</taxon>
        <taxon>Epidendroideae</taxon>
        <taxon>Malaxideae</taxon>
        <taxon>Dendrobiinae</taxon>
        <taxon>Dendrobium</taxon>
    </lineage>
</organism>
<reference evidence="1 2" key="1">
    <citation type="journal article" date="2021" name="Hortic Res">
        <title>Chromosome-scale assembly of the Dendrobium chrysotoxum genome enhances the understanding of orchid evolution.</title>
        <authorList>
            <person name="Zhang Y."/>
            <person name="Zhang G.Q."/>
            <person name="Zhang D."/>
            <person name="Liu X.D."/>
            <person name="Xu X.Y."/>
            <person name="Sun W.H."/>
            <person name="Yu X."/>
            <person name="Zhu X."/>
            <person name="Wang Z.W."/>
            <person name="Zhao X."/>
            <person name="Zhong W.Y."/>
            <person name="Chen H."/>
            <person name="Yin W.L."/>
            <person name="Huang T."/>
            <person name="Niu S.C."/>
            <person name="Liu Z.J."/>
        </authorList>
    </citation>
    <scope>NUCLEOTIDE SEQUENCE [LARGE SCALE GENOMIC DNA]</scope>
    <source>
        <strain evidence="1">Lindl</strain>
    </source>
</reference>
<evidence type="ECO:0000313" key="1">
    <source>
        <dbReference type="EMBL" id="KAH0452018.1"/>
    </source>
</evidence>